<evidence type="ECO:0000313" key="1">
    <source>
        <dbReference type="EMBL" id="AAX91390.1"/>
    </source>
</evidence>
<dbReference type="KEGG" id="vg:5133205"/>
<dbReference type="Proteomes" id="UP000001464">
    <property type="component" value="Segment"/>
</dbReference>
<sequence length="83" mass="8546">MFLPMLIKSVLLCVTAFSLIIDSPGAPFNKFCCSCVRFSNRITPSSPLGPCGPCSPRSPFGPIAPVAPTGPMSPLSPLGPTGP</sequence>
<accession>Q4ZC47</accession>
<dbReference type="GeneID" id="5133205"/>
<keyword evidence="2" id="KW-1185">Reference proteome</keyword>
<proteinExistence type="predicted"/>
<dbReference type="EMBL" id="AY954959">
    <property type="protein sequence ID" value="AAX91390.1"/>
    <property type="molecule type" value="Genomic_DNA"/>
</dbReference>
<organism evidence="1 2">
    <name type="scientific">Staphylococcus phage EW</name>
    <dbReference type="NCBI Taxonomy" id="2936814"/>
    <lineage>
        <taxon>Viruses</taxon>
        <taxon>Duplodnaviria</taxon>
        <taxon>Heunggongvirae</taxon>
        <taxon>Uroviricota</taxon>
        <taxon>Caudoviricetes</taxon>
        <taxon>Azeredovirinae</taxon>
        <taxon>Phietavirus</taxon>
        <taxon>Phietavirus EW</taxon>
    </lineage>
</organism>
<evidence type="ECO:0000313" key="2">
    <source>
        <dbReference type="Proteomes" id="UP000001464"/>
    </source>
</evidence>
<name>Q4ZC47_9CAUD</name>
<protein>
    <submittedName>
        <fullName evidence="1">ORF063</fullName>
    </submittedName>
</protein>
<reference evidence="1 2" key="1">
    <citation type="journal article" date="2005" name="Proc. Natl. Acad. Sci. U.S.A.">
        <title>The complete genomes and proteomes of 27 Staphylococcus aureus bacteriophages.</title>
        <authorList>
            <person name="Kwan T."/>
            <person name="Liu J."/>
            <person name="Dubow M."/>
            <person name="Gros P."/>
            <person name="Pelletier J."/>
        </authorList>
    </citation>
    <scope>NUCLEOTIDE SEQUENCE</scope>
</reference>
<dbReference type="RefSeq" id="YP_240179.1">
    <property type="nucleotide sequence ID" value="NC_007056.1"/>
</dbReference>